<evidence type="ECO:0000313" key="7">
    <source>
        <dbReference type="EMBL" id="AOS63947.1"/>
    </source>
</evidence>
<dbReference type="GO" id="GO:0022857">
    <property type="term" value="F:transmembrane transporter activity"/>
    <property type="evidence" value="ECO:0007669"/>
    <property type="project" value="InterPro"/>
</dbReference>
<dbReference type="PANTHER" id="PTHR23534">
    <property type="entry name" value="MFS PERMEASE"/>
    <property type="match status" value="1"/>
</dbReference>
<dbReference type="Proteomes" id="UP000095210">
    <property type="component" value="Chromosome"/>
</dbReference>
<dbReference type="EMBL" id="CP014859">
    <property type="protein sequence ID" value="AOS63947.1"/>
    <property type="molecule type" value="Genomic_DNA"/>
</dbReference>
<feature type="transmembrane region" description="Helical" evidence="5">
    <location>
        <begin position="85"/>
        <end position="106"/>
    </location>
</feature>
<feature type="transmembrane region" description="Helical" evidence="5">
    <location>
        <begin position="52"/>
        <end position="73"/>
    </location>
</feature>
<dbReference type="SUPFAM" id="SSF103473">
    <property type="entry name" value="MFS general substrate transporter"/>
    <property type="match status" value="1"/>
</dbReference>
<evidence type="ECO:0000256" key="1">
    <source>
        <dbReference type="ARBA" id="ARBA00004651"/>
    </source>
</evidence>
<keyword evidence="3 5" id="KW-1133">Transmembrane helix</keyword>
<feature type="transmembrane region" description="Helical" evidence="5">
    <location>
        <begin position="20"/>
        <end position="46"/>
    </location>
</feature>
<feature type="domain" description="Major facilitator superfamily (MFS) profile" evidence="6">
    <location>
        <begin position="19"/>
        <end position="413"/>
    </location>
</feature>
<gene>
    <name evidence="7" type="ORF">TL08_15690</name>
</gene>
<dbReference type="InterPro" id="IPR005828">
    <property type="entry name" value="MFS_sugar_transport-like"/>
</dbReference>
<evidence type="ECO:0000256" key="4">
    <source>
        <dbReference type="ARBA" id="ARBA00023136"/>
    </source>
</evidence>
<sequence length="413" mass="41226">MTTNAESTKAGVDRVHRRTLRLLFCTQIVAGVGTAIGIAVAVLTLAGLSGSAAIGGMGQTALVAGTALLALPFAQLADRAGRRAALVAGFAIATLGAVLAVVSVHLASWPMLLVALVLFGAGNASALSSRYAAVDLSGPDRRAKDLSWILWATTIGSLIGPNLAAATEPIAEAMGIAGRAGPFALAAVAFAVTASAIGIGLRPDPLLIARQRAVRPAAPRQRGVRGALGVIASSADLRVALAGLALAQCVMVALMSMTPVHLQHGHASLGVVGLLMSLHLGAMYAFSPLVGMAVDRFGARRVLLVGCVMLIASALSYALGGDSQVLVGVALVLLGIGWSCGLVSASALVTAATDADNRPSVQGTSDVTLSIASVVGSIGGGLIVAGTSLTVLALICAVLVALFAGYVLRAGSR</sequence>
<dbReference type="AlphaFoldDB" id="A0AAC9MZD3"/>
<feature type="transmembrane region" description="Helical" evidence="5">
    <location>
        <begin position="363"/>
        <end position="383"/>
    </location>
</feature>
<dbReference type="Pfam" id="PF07690">
    <property type="entry name" value="MFS_1"/>
    <property type="match status" value="1"/>
</dbReference>
<dbReference type="PANTHER" id="PTHR23534:SF1">
    <property type="entry name" value="MAJOR FACILITATOR SUPERFAMILY PROTEIN"/>
    <property type="match status" value="1"/>
</dbReference>
<dbReference type="KEGG" id="ahm:TL08_15690"/>
<dbReference type="Pfam" id="PF00083">
    <property type="entry name" value="Sugar_tr"/>
    <property type="match status" value="1"/>
</dbReference>
<accession>A0AAC9MZD3</accession>
<dbReference type="GO" id="GO:0005886">
    <property type="term" value="C:plasma membrane"/>
    <property type="evidence" value="ECO:0007669"/>
    <property type="project" value="UniProtKB-SubCell"/>
</dbReference>
<feature type="transmembrane region" description="Helical" evidence="5">
    <location>
        <begin position="325"/>
        <end position="351"/>
    </location>
</feature>
<evidence type="ECO:0000313" key="8">
    <source>
        <dbReference type="Proteomes" id="UP000095210"/>
    </source>
</evidence>
<comment type="subcellular location">
    <subcellularLocation>
        <location evidence="1">Cell membrane</location>
        <topology evidence="1">Multi-pass membrane protein</topology>
    </subcellularLocation>
</comment>
<feature type="transmembrane region" description="Helical" evidence="5">
    <location>
        <begin position="239"/>
        <end position="257"/>
    </location>
</feature>
<keyword evidence="2 5" id="KW-0812">Transmembrane</keyword>
<dbReference type="PROSITE" id="PS50850">
    <property type="entry name" value="MFS"/>
    <property type="match status" value="1"/>
</dbReference>
<evidence type="ECO:0000256" key="3">
    <source>
        <dbReference type="ARBA" id="ARBA00022989"/>
    </source>
</evidence>
<reference evidence="8" key="1">
    <citation type="submission" date="2016-03" db="EMBL/GenBank/DDBJ databases">
        <title>Complete genome sequence of the type strain Actinoalloteichus hymeniacidonis DSM 45092.</title>
        <authorList>
            <person name="Schaffert L."/>
            <person name="Albersmeier A."/>
            <person name="Winkler A."/>
            <person name="Kalinowski J."/>
            <person name="Zotchev S."/>
            <person name="Ruckert C."/>
        </authorList>
    </citation>
    <scope>NUCLEOTIDE SEQUENCE [LARGE SCALE GENOMIC DNA]</scope>
    <source>
        <strain evidence="8">HPA177(T) (DSM 45092(T))</strain>
    </source>
</reference>
<proteinExistence type="predicted"/>
<dbReference type="Gene3D" id="1.20.1250.20">
    <property type="entry name" value="MFS general substrate transporter like domains"/>
    <property type="match status" value="2"/>
</dbReference>
<organism evidence="7 8">
    <name type="scientific">Actinoalloteichus hymeniacidonis</name>
    <dbReference type="NCBI Taxonomy" id="340345"/>
    <lineage>
        <taxon>Bacteria</taxon>
        <taxon>Bacillati</taxon>
        <taxon>Actinomycetota</taxon>
        <taxon>Actinomycetes</taxon>
        <taxon>Pseudonocardiales</taxon>
        <taxon>Pseudonocardiaceae</taxon>
        <taxon>Actinoalloteichus</taxon>
    </lineage>
</organism>
<keyword evidence="8" id="KW-1185">Reference proteome</keyword>
<feature type="transmembrane region" description="Helical" evidence="5">
    <location>
        <begin position="183"/>
        <end position="201"/>
    </location>
</feature>
<feature type="transmembrane region" description="Helical" evidence="5">
    <location>
        <begin position="302"/>
        <end position="319"/>
    </location>
</feature>
<dbReference type="InterPro" id="IPR011701">
    <property type="entry name" value="MFS"/>
</dbReference>
<feature type="transmembrane region" description="Helical" evidence="5">
    <location>
        <begin position="145"/>
        <end position="163"/>
    </location>
</feature>
<name>A0AAC9MZD3_9PSEU</name>
<protein>
    <submittedName>
        <fullName evidence="7">Arabinose efflux permease family protein</fullName>
    </submittedName>
</protein>
<dbReference type="InterPro" id="IPR036259">
    <property type="entry name" value="MFS_trans_sf"/>
</dbReference>
<feature type="transmembrane region" description="Helical" evidence="5">
    <location>
        <begin position="112"/>
        <end position="133"/>
    </location>
</feature>
<dbReference type="RefSeq" id="WP_172803804.1">
    <property type="nucleotide sequence ID" value="NZ_CP014859.1"/>
</dbReference>
<feature type="transmembrane region" description="Helical" evidence="5">
    <location>
        <begin position="389"/>
        <end position="408"/>
    </location>
</feature>
<evidence type="ECO:0000259" key="6">
    <source>
        <dbReference type="PROSITE" id="PS50850"/>
    </source>
</evidence>
<evidence type="ECO:0000256" key="2">
    <source>
        <dbReference type="ARBA" id="ARBA00022692"/>
    </source>
</evidence>
<dbReference type="InterPro" id="IPR020846">
    <property type="entry name" value="MFS_dom"/>
</dbReference>
<feature type="transmembrane region" description="Helical" evidence="5">
    <location>
        <begin position="269"/>
        <end position="290"/>
    </location>
</feature>
<evidence type="ECO:0000256" key="5">
    <source>
        <dbReference type="SAM" id="Phobius"/>
    </source>
</evidence>
<keyword evidence="4 5" id="KW-0472">Membrane</keyword>